<keyword evidence="3" id="KW-0175">Coiled coil</keyword>
<dbReference type="GeneID" id="116298022"/>
<feature type="compositionally biased region" description="Basic residues" evidence="5">
    <location>
        <begin position="82"/>
        <end position="106"/>
    </location>
</feature>
<dbReference type="AlphaFoldDB" id="A0A6P8I432"/>
<comment type="subcellular location">
    <subcellularLocation>
        <location evidence="1">Nucleus</location>
        <location evidence="1">Nucleolus</location>
    </subcellularLocation>
</comment>
<sequence>MSDKRFARVANDPRFKRVDRKRRKVKIDSRFERMFNDKTFTTKHFVDKRGAIIGKTSKEDLQQFYDLSDDDKEESQANKLRDSKKKLISKTKKQGPKLGKKTRTKKGQLSSLNTSLEEDIDNNKKISNTDFQNQRTMESSDDEDETSGEDEESGNKAAVDLARGEGNIASSSSDDEDDDEDGNDIHKAESSNYKQDALQDNVDKSHSYDTDTDDEDDFQDDELEHQWAELDSNIHRSSNVTSRLAVCNLDWDKITATDLFVLFSSIKGVVKSVKIYPSEYGLERLKNEECYGPEELREQEDVIDDNNVEGSSFSREKLRQYQINRLKYYYAVVECDSAETSNHVYEEFDGAEFELSGNLMDLRFIPDDMEFEHEPTSVATEMPTLATYKPPEFETTALHQTNVKLTWDETDSNRLKATMKSFSKDDIQEMDFQAYLASSDDEGEEFPGVVGDEDEDSHSEDEEEKIAKYKKLVQEIDSKEHEDDHDNEMEITWEPGLKESALDLVAKKRAEKEEKNLTAWEKYLNNKKEKRKERRKKELLKNEVSQEEDEDDTPEGVDMSDPFFNQDFGPDFPINNNERVKTKAGAKRKRKKQTTETEEDKKRKEELELLLMDGKEEPQHFSLKGILENEKKKKKRKKRRKEQQTAEDHFKVNVEDPRFSALFSSHLYAIDPSDPQFKKTKAMDTIFDERQRRRQEKKQVTEELTQNNKASKYTEGEKTNIDPSLSLLVKSVKSKTGEFNQRRKKQKTV</sequence>
<feature type="compositionally biased region" description="Acidic residues" evidence="5">
    <location>
        <begin position="139"/>
        <end position="152"/>
    </location>
</feature>
<dbReference type="GO" id="GO:0006364">
    <property type="term" value="P:rRNA processing"/>
    <property type="evidence" value="ECO:0007669"/>
    <property type="project" value="InterPro"/>
</dbReference>
<feature type="region of interest" description="Disordered" evidence="5">
    <location>
        <begin position="66"/>
        <end position="217"/>
    </location>
</feature>
<evidence type="ECO:0000256" key="4">
    <source>
        <dbReference type="ARBA" id="ARBA00023242"/>
    </source>
</evidence>
<dbReference type="GO" id="GO:0003723">
    <property type="term" value="F:RNA binding"/>
    <property type="evidence" value="ECO:0007669"/>
    <property type="project" value="TreeGrafter"/>
</dbReference>
<dbReference type="Pfam" id="PF08159">
    <property type="entry name" value="NUC153"/>
    <property type="match status" value="1"/>
</dbReference>
<accession>A0A6P8I432</accession>
<dbReference type="FunCoup" id="A0A6P8I432">
    <property type="interactions" value="982"/>
</dbReference>
<dbReference type="Pfam" id="PF25121">
    <property type="entry name" value="RRM_ESF1"/>
    <property type="match status" value="1"/>
</dbReference>
<evidence type="ECO:0000259" key="7">
    <source>
        <dbReference type="Pfam" id="PF25121"/>
    </source>
</evidence>
<feature type="compositionally biased region" description="Basic and acidic residues" evidence="5">
    <location>
        <begin position="472"/>
        <end position="484"/>
    </location>
</feature>
<dbReference type="KEGG" id="aten:116298022"/>
<dbReference type="InterPro" id="IPR039754">
    <property type="entry name" value="Esf1"/>
</dbReference>
<evidence type="ECO:0000256" key="1">
    <source>
        <dbReference type="ARBA" id="ARBA00004604"/>
    </source>
</evidence>
<dbReference type="InterPro" id="IPR012580">
    <property type="entry name" value="NUC153"/>
</dbReference>
<feature type="compositionally biased region" description="Acidic residues" evidence="5">
    <location>
        <begin position="545"/>
        <end position="555"/>
    </location>
</feature>
<gene>
    <name evidence="9" type="primary">LOC116298022</name>
</gene>
<feature type="region of interest" description="Disordered" evidence="5">
    <location>
        <begin position="690"/>
        <end position="725"/>
    </location>
</feature>
<feature type="domain" description="NUC153" evidence="6">
    <location>
        <begin position="656"/>
        <end position="683"/>
    </location>
</feature>
<dbReference type="PANTHER" id="PTHR12202:SF0">
    <property type="entry name" value="ESF1 HOMOLOG"/>
    <property type="match status" value="1"/>
</dbReference>
<feature type="compositionally biased region" description="Basic residues" evidence="5">
    <location>
        <begin position="632"/>
        <end position="641"/>
    </location>
</feature>
<feature type="compositionally biased region" description="Basic residues" evidence="5">
    <location>
        <begin position="582"/>
        <end position="592"/>
    </location>
</feature>
<dbReference type="GO" id="GO:0005730">
    <property type="term" value="C:nucleolus"/>
    <property type="evidence" value="ECO:0007669"/>
    <property type="project" value="UniProtKB-SubCell"/>
</dbReference>
<comment type="similarity">
    <text evidence="2">Belongs to the ESF1 family.</text>
</comment>
<reference evidence="9" key="1">
    <citation type="submission" date="2025-08" db="UniProtKB">
        <authorList>
            <consortium name="RefSeq"/>
        </authorList>
    </citation>
    <scope>IDENTIFICATION</scope>
    <source>
        <tissue evidence="9">Tentacle</tissue>
    </source>
</reference>
<dbReference type="PANTHER" id="PTHR12202">
    <property type="entry name" value="ESF1 HOMOLOG"/>
    <property type="match status" value="1"/>
</dbReference>
<feature type="domain" description="ESF1 RRM" evidence="7">
    <location>
        <begin position="241"/>
        <end position="380"/>
    </location>
</feature>
<feature type="compositionally biased region" description="Basic and acidic residues" evidence="5">
    <location>
        <begin position="642"/>
        <end position="651"/>
    </location>
</feature>
<organism evidence="8 9">
    <name type="scientific">Actinia tenebrosa</name>
    <name type="common">Australian red waratah sea anemone</name>
    <dbReference type="NCBI Taxonomy" id="6105"/>
    <lineage>
        <taxon>Eukaryota</taxon>
        <taxon>Metazoa</taxon>
        <taxon>Cnidaria</taxon>
        <taxon>Anthozoa</taxon>
        <taxon>Hexacorallia</taxon>
        <taxon>Actiniaria</taxon>
        <taxon>Actiniidae</taxon>
        <taxon>Actinia</taxon>
    </lineage>
</organism>
<feature type="compositionally biased region" description="Basic residues" evidence="5">
    <location>
        <begin position="528"/>
        <end position="538"/>
    </location>
</feature>
<feature type="region of interest" description="Disordered" evidence="5">
    <location>
        <begin position="515"/>
        <end position="651"/>
    </location>
</feature>
<dbReference type="OrthoDB" id="431825at2759"/>
<feature type="compositionally biased region" description="Acidic residues" evidence="5">
    <location>
        <begin position="173"/>
        <end position="182"/>
    </location>
</feature>
<evidence type="ECO:0000313" key="8">
    <source>
        <dbReference type="Proteomes" id="UP000515163"/>
    </source>
</evidence>
<feature type="compositionally biased region" description="Polar residues" evidence="5">
    <location>
        <begin position="125"/>
        <end position="137"/>
    </location>
</feature>
<name>A0A6P8I432_ACTTE</name>
<feature type="compositionally biased region" description="Basic and acidic residues" evidence="5">
    <location>
        <begin position="593"/>
        <end position="619"/>
    </location>
</feature>
<feature type="compositionally biased region" description="Acidic residues" evidence="5">
    <location>
        <begin position="440"/>
        <end position="464"/>
    </location>
</feature>
<keyword evidence="8" id="KW-1185">Reference proteome</keyword>
<evidence type="ECO:0000256" key="5">
    <source>
        <dbReference type="SAM" id="MobiDB-lite"/>
    </source>
</evidence>
<protein>
    <submittedName>
        <fullName evidence="9">ESF1 homolog</fullName>
    </submittedName>
</protein>
<dbReference type="InterPro" id="IPR056750">
    <property type="entry name" value="RRM_ESF1"/>
</dbReference>
<dbReference type="Proteomes" id="UP000515163">
    <property type="component" value="Unplaced"/>
</dbReference>
<keyword evidence="4" id="KW-0539">Nucleus</keyword>
<feature type="compositionally biased region" description="Polar residues" evidence="5">
    <location>
        <begin position="702"/>
        <end position="711"/>
    </location>
</feature>
<evidence type="ECO:0000256" key="2">
    <source>
        <dbReference type="ARBA" id="ARBA00009087"/>
    </source>
</evidence>
<feature type="region of interest" description="Disordered" evidence="5">
    <location>
        <begin position="440"/>
        <end position="498"/>
    </location>
</feature>
<proteinExistence type="inferred from homology"/>
<dbReference type="RefSeq" id="XP_031562221.1">
    <property type="nucleotide sequence ID" value="XM_031706361.1"/>
</dbReference>
<feature type="compositionally biased region" description="Basic and acidic residues" evidence="5">
    <location>
        <begin position="690"/>
        <end position="701"/>
    </location>
</feature>
<dbReference type="InParanoid" id="A0A6P8I432"/>
<evidence type="ECO:0000313" key="9">
    <source>
        <dbReference type="RefSeq" id="XP_031562221.1"/>
    </source>
</evidence>
<evidence type="ECO:0000256" key="3">
    <source>
        <dbReference type="ARBA" id="ARBA00023054"/>
    </source>
</evidence>
<evidence type="ECO:0000259" key="6">
    <source>
        <dbReference type="Pfam" id="PF08159"/>
    </source>
</evidence>